<dbReference type="GO" id="GO:0042597">
    <property type="term" value="C:periplasmic space"/>
    <property type="evidence" value="ECO:0007669"/>
    <property type="project" value="InterPro"/>
</dbReference>
<dbReference type="InterPro" id="IPR050597">
    <property type="entry name" value="Cytochrome_c_Oxidase_Subunit"/>
</dbReference>
<dbReference type="PIRSF" id="PIRSF000005">
    <property type="entry name" value="Cytochrome_c4"/>
    <property type="match status" value="1"/>
</dbReference>
<feature type="binding site" description="axial binding residue" evidence="2">
    <location>
        <position position="42"/>
    </location>
    <ligand>
        <name>heme c</name>
        <dbReference type="ChEBI" id="CHEBI:61717"/>
        <label>1</label>
    </ligand>
    <ligandPart>
        <name>Fe</name>
        <dbReference type="ChEBI" id="CHEBI:18248"/>
    </ligandPart>
</feature>
<evidence type="ECO:0000256" key="2">
    <source>
        <dbReference type="PIRSR" id="PIRSR000005-2"/>
    </source>
</evidence>
<organism evidence="3 4">
    <name type="scientific">Piscinibacter gummiphilus</name>
    <dbReference type="NCBI Taxonomy" id="946333"/>
    <lineage>
        <taxon>Bacteria</taxon>
        <taxon>Pseudomonadati</taxon>
        <taxon>Pseudomonadota</taxon>
        <taxon>Betaproteobacteria</taxon>
        <taxon>Burkholderiales</taxon>
        <taxon>Sphaerotilaceae</taxon>
        <taxon>Piscinibacter</taxon>
    </lineage>
</organism>
<feature type="binding site" description="axial binding residue" evidence="2">
    <location>
        <position position="143"/>
    </location>
    <ligand>
        <name>heme c</name>
        <dbReference type="ChEBI" id="CHEBI:61717"/>
        <label>2</label>
    </ligand>
    <ligandPart>
        <name>Fe</name>
        <dbReference type="ChEBI" id="CHEBI:18248"/>
    </ligandPart>
</feature>
<dbReference type="RefSeq" id="WP_085749043.1">
    <property type="nucleotide sequence ID" value="NZ_BSPR01000012.1"/>
</dbReference>
<proteinExistence type="predicted"/>
<reference evidence="3 4" key="1">
    <citation type="submission" date="2016-04" db="EMBL/GenBank/DDBJ databases">
        <title>Complete genome sequence of natural rubber-degrading, novel Gram-negative bacterium, Rhizobacter gummiphilus strain NS21.</title>
        <authorList>
            <person name="Tabata M."/>
            <person name="Kasai D."/>
            <person name="Fukuda M."/>
        </authorList>
    </citation>
    <scope>NUCLEOTIDE SEQUENCE [LARGE SCALE GENOMIC DNA]</scope>
    <source>
        <strain evidence="3 4">NS21</strain>
    </source>
</reference>
<feature type="binding site" description="axial binding residue" evidence="2">
    <location>
        <position position="82"/>
    </location>
    <ligand>
        <name>heme c</name>
        <dbReference type="ChEBI" id="CHEBI:61717"/>
        <label>1</label>
    </ligand>
    <ligandPart>
        <name>Fe</name>
        <dbReference type="ChEBI" id="CHEBI:18248"/>
    </ligandPart>
</feature>
<feature type="binding site" description="covalent" evidence="1">
    <location>
        <position position="142"/>
    </location>
    <ligand>
        <name>heme c</name>
        <dbReference type="ChEBI" id="CHEBI:61717"/>
        <label>2</label>
    </ligand>
</feature>
<keyword evidence="1" id="KW-0349">Heme</keyword>
<dbReference type="STRING" id="946333.A4W93_02050"/>
<dbReference type="Proteomes" id="UP000193427">
    <property type="component" value="Chromosome"/>
</dbReference>
<dbReference type="GO" id="GO:0009055">
    <property type="term" value="F:electron transfer activity"/>
    <property type="evidence" value="ECO:0007669"/>
    <property type="project" value="InterPro"/>
</dbReference>
<dbReference type="EMBL" id="CP015118">
    <property type="protein sequence ID" value="ARN18802.1"/>
    <property type="molecule type" value="Genomic_DNA"/>
</dbReference>
<dbReference type="InterPro" id="IPR024167">
    <property type="entry name" value="Cytochrome_c4-like"/>
</dbReference>
<dbReference type="GO" id="GO:0005506">
    <property type="term" value="F:iron ion binding"/>
    <property type="evidence" value="ECO:0007669"/>
    <property type="project" value="InterPro"/>
</dbReference>
<name>A0A1W6L3G0_9BURK</name>
<dbReference type="PROSITE" id="PS51007">
    <property type="entry name" value="CYTC"/>
    <property type="match status" value="1"/>
</dbReference>
<keyword evidence="2" id="KW-0408">Iron</keyword>
<dbReference type="PANTHER" id="PTHR33751:SF11">
    <property type="entry name" value="BLL4483 PROTEIN"/>
    <property type="match status" value="1"/>
</dbReference>
<gene>
    <name evidence="3" type="ORF">A4W93_02050</name>
</gene>
<feature type="binding site" description="axial binding residue" evidence="2">
    <location>
        <position position="185"/>
    </location>
    <ligand>
        <name>heme c</name>
        <dbReference type="ChEBI" id="CHEBI:61717"/>
        <label>2</label>
    </ligand>
    <ligandPart>
        <name>Fe</name>
        <dbReference type="ChEBI" id="CHEBI:18248"/>
    </ligandPart>
</feature>
<feature type="binding site" description="covalent" evidence="1">
    <location>
        <position position="139"/>
    </location>
    <ligand>
        <name>heme c</name>
        <dbReference type="ChEBI" id="CHEBI:61717"/>
        <label>2</label>
    </ligand>
</feature>
<dbReference type="OrthoDB" id="9773456at2"/>
<dbReference type="Gene3D" id="1.10.760.10">
    <property type="entry name" value="Cytochrome c-like domain"/>
    <property type="match status" value="2"/>
</dbReference>
<dbReference type="PANTHER" id="PTHR33751">
    <property type="entry name" value="CBB3-TYPE CYTOCHROME C OXIDASE SUBUNIT FIXP"/>
    <property type="match status" value="1"/>
</dbReference>
<keyword evidence="4" id="KW-1185">Reference proteome</keyword>
<dbReference type="SUPFAM" id="SSF46626">
    <property type="entry name" value="Cytochrome c"/>
    <property type="match status" value="2"/>
</dbReference>
<dbReference type="GO" id="GO:0020037">
    <property type="term" value="F:heme binding"/>
    <property type="evidence" value="ECO:0007669"/>
    <property type="project" value="InterPro"/>
</dbReference>
<evidence type="ECO:0000256" key="1">
    <source>
        <dbReference type="PIRSR" id="PIRSR000005-1"/>
    </source>
</evidence>
<evidence type="ECO:0000313" key="4">
    <source>
        <dbReference type="Proteomes" id="UP000193427"/>
    </source>
</evidence>
<protein>
    <submittedName>
        <fullName evidence="3">Cytochrome C</fullName>
    </submittedName>
</protein>
<sequence length="236" mass="25274">MSLRSLLTRAALGALLAAPALAAPPPFEDSIAQRVQACTGCHGDQGRAGPDGFYPRLAGKPAGYLHHQLLNFRDGRRHYPLMTHLVAPLTDTYLLEMATYFSQLDVPYPPPAGQPPADVVARGESLVYRGDPMRDVPACVSCHGERLTGVAPAIPGLLGLPRDYLNAQFGAWRTGKRRAHGPDCMFEVAKRLDLTDINAVSSWLASRPVPVPAKADTSLPKPLPMPCGGVPQEAAK</sequence>
<feature type="binding site" description="covalent" evidence="1">
    <location>
        <position position="38"/>
    </location>
    <ligand>
        <name>heme c</name>
        <dbReference type="ChEBI" id="CHEBI:61717"/>
        <label>1</label>
    </ligand>
</feature>
<keyword evidence="2" id="KW-0479">Metal-binding</keyword>
<accession>A0A1W6L3G0</accession>
<comment type="PTM">
    <text evidence="1">Binds 2 heme c groups covalently per subunit.</text>
</comment>
<dbReference type="InterPro" id="IPR036909">
    <property type="entry name" value="Cyt_c-like_dom_sf"/>
</dbReference>
<feature type="binding site" description="covalent" evidence="1">
    <location>
        <position position="41"/>
    </location>
    <ligand>
        <name>heme c</name>
        <dbReference type="ChEBI" id="CHEBI:61717"/>
        <label>1</label>
    </ligand>
</feature>
<evidence type="ECO:0000313" key="3">
    <source>
        <dbReference type="EMBL" id="ARN18802.1"/>
    </source>
</evidence>
<dbReference type="KEGG" id="rgu:A4W93_02050"/>
<dbReference type="InterPro" id="IPR009056">
    <property type="entry name" value="Cyt_c-like_dom"/>
</dbReference>
<dbReference type="AlphaFoldDB" id="A0A1W6L3G0"/>